<evidence type="ECO:0000313" key="3">
    <source>
        <dbReference type="Proteomes" id="UP000034951"/>
    </source>
</evidence>
<dbReference type="EMBL" id="LCDE01000004">
    <property type="protein sequence ID" value="KKS46302.1"/>
    <property type="molecule type" value="Genomic_DNA"/>
</dbReference>
<gene>
    <name evidence="2" type="ORF">UV10_C0004G0017</name>
</gene>
<evidence type="ECO:0000313" key="2">
    <source>
        <dbReference type="EMBL" id="KKS46302.1"/>
    </source>
</evidence>
<protein>
    <submittedName>
        <fullName evidence="2">Uncharacterized protein</fullName>
    </submittedName>
</protein>
<feature type="transmembrane region" description="Helical" evidence="1">
    <location>
        <begin position="68"/>
        <end position="88"/>
    </location>
</feature>
<keyword evidence="1" id="KW-1133">Transmembrane helix</keyword>
<reference evidence="2 3" key="1">
    <citation type="journal article" date="2015" name="Nature">
        <title>rRNA introns, odd ribosomes, and small enigmatic genomes across a large radiation of phyla.</title>
        <authorList>
            <person name="Brown C.T."/>
            <person name="Hug L.A."/>
            <person name="Thomas B.C."/>
            <person name="Sharon I."/>
            <person name="Castelle C.J."/>
            <person name="Singh A."/>
            <person name="Wilkins M.J."/>
            <person name="Williams K.H."/>
            <person name="Banfield J.F."/>
        </authorList>
    </citation>
    <scope>NUCLEOTIDE SEQUENCE [LARGE SCALE GENOMIC DNA]</scope>
</reference>
<feature type="transmembrane region" description="Helical" evidence="1">
    <location>
        <begin position="108"/>
        <end position="127"/>
    </location>
</feature>
<evidence type="ECO:0000256" key="1">
    <source>
        <dbReference type="SAM" id="Phobius"/>
    </source>
</evidence>
<keyword evidence="1" id="KW-0812">Transmembrane</keyword>
<sequence>MAITEKLNKKIEGMNAKMAEKAEGDEGGKESEIDSGEWLLLFLASLFVDIIFVLFVIIGVLPFIGQVFYALAEPIFNLFVMSVFWFYLQHKGLGHYWWLATSSWIVNLVPILNWIGWTLAILILYFLTKAEKVPFAGEALEKAAKTASKIK</sequence>
<name>A0A0G0ZC64_9BACT</name>
<organism evidence="2 3">
    <name type="scientific">Candidatus Azambacteria bacterium GW2011_GWA1_42_19</name>
    <dbReference type="NCBI Taxonomy" id="1618609"/>
    <lineage>
        <taxon>Bacteria</taxon>
        <taxon>Candidatus Azamiibacteriota</taxon>
    </lineage>
</organism>
<dbReference type="AlphaFoldDB" id="A0A0G0ZC64"/>
<dbReference type="Proteomes" id="UP000034951">
    <property type="component" value="Unassembled WGS sequence"/>
</dbReference>
<feature type="transmembrane region" description="Helical" evidence="1">
    <location>
        <begin position="38"/>
        <end position="61"/>
    </location>
</feature>
<keyword evidence="1" id="KW-0472">Membrane</keyword>
<accession>A0A0G0ZC64</accession>
<proteinExistence type="predicted"/>
<comment type="caution">
    <text evidence="2">The sequence shown here is derived from an EMBL/GenBank/DDBJ whole genome shotgun (WGS) entry which is preliminary data.</text>
</comment>